<dbReference type="PANTHER" id="PTHR11019">
    <property type="entry name" value="HTH-TYPE TRANSCRIPTIONAL REGULATOR NIMR"/>
    <property type="match status" value="1"/>
</dbReference>
<dbReference type="EMBL" id="JBHSAF010000015">
    <property type="protein sequence ID" value="MFC3914813.1"/>
    <property type="molecule type" value="Genomic_DNA"/>
</dbReference>
<dbReference type="InterPro" id="IPR003313">
    <property type="entry name" value="AraC-bd"/>
</dbReference>
<dbReference type="Pfam" id="PF02311">
    <property type="entry name" value="AraC_binding"/>
    <property type="match status" value="1"/>
</dbReference>
<reference evidence="4" key="1">
    <citation type="journal article" date="2019" name="Int. J. Syst. Evol. Microbiol.">
        <title>The Global Catalogue of Microorganisms (GCM) 10K type strain sequencing project: providing services to taxonomists for standard genome sequencing and annotation.</title>
        <authorList>
            <consortium name="The Broad Institute Genomics Platform"/>
            <consortium name="The Broad Institute Genome Sequencing Center for Infectious Disease"/>
            <person name="Wu L."/>
            <person name="Ma J."/>
        </authorList>
    </citation>
    <scope>NUCLEOTIDE SEQUENCE [LARGE SCALE GENOMIC DNA]</scope>
    <source>
        <strain evidence="4">CCUG 54939</strain>
    </source>
</reference>
<keyword evidence="1" id="KW-0238">DNA-binding</keyword>
<dbReference type="InterPro" id="IPR011051">
    <property type="entry name" value="RmlC_Cupin_sf"/>
</dbReference>
<name>A0ABV8CRQ5_9GAMM</name>
<comment type="caution">
    <text evidence="3">The sequence shown here is derived from an EMBL/GenBank/DDBJ whole genome shotgun (WGS) entry which is preliminary data.</text>
</comment>
<dbReference type="RefSeq" id="WP_377154196.1">
    <property type="nucleotide sequence ID" value="NZ_JBHSAF010000015.1"/>
</dbReference>
<sequence>MFYPVHIDTQITPILLPLGRRRAVADQLLYLSAGSALLRLGRHEQVLRAGDLFWLPADCLHGLTLWQGACLSRIRFSLRVSGSRPAAAGFIHGDALLVATLQRLLHLPQPHDWQGHAGRLLRLLGDLLPEWQVHSQPQRALPAGLQTALQQLIQGQDLTAIANACLREQGLSPREVMDLFQHELGCSLIGWQEQWQLLQTQTLLRQGHSEEAAWRQAGLASAAQYQQCQQRYLAPSPLSARTSS</sequence>
<evidence type="ECO:0000313" key="4">
    <source>
        <dbReference type="Proteomes" id="UP001595692"/>
    </source>
</evidence>
<evidence type="ECO:0000313" key="3">
    <source>
        <dbReference type="EMBL" id="MFC3914813.1"/>
    </source>
</evidence>
<gene>
    <name evidence="3" type="ORF">ACFOSS_15295</name>
</gene>
<keyword evidence="4" id="KW-1185">Reference proteome</keyword>
<dbReference type="PANTHER" id="PTHR11019:SF199">
    <property type="entry name" value="HTH-TYPE TRANSCRIPTIONAL REGULATOR NIMR"/>
    <property type="match status" value="1"/>
</dbReference>
<dbReference type="Proteomes" id="UP001595692">
    <property type="component" value="Unassembled WGS sequence"/>
</dbReference>
<organism evidence="3 4">
    <name type="scientific">Pseudaeromonas sharmana</name>
    <dbReference type="NCBI Taxonomy" id="328412"/>
    <lineage>
        <taxon>Bacteria</taxon>
        <taxon>Pseudomonadati</taxon>
        <taxon>Pseudomonadota</taxon>
        <taxon>Gammaproteobacteria</taxon>
        <taxon>Aeromonadales</taxon>
        <taxon>Aeromonadaceae</taxon>
        <taxon>Pseudaeromonas</taxon>
    </lineage>
</organism>
<feature type="domain" description="AraC-type arabinose-binding/dimerisation" evidence="2">
    <location>
        <begin position="27"/>
        <end position="152"/>
    </location>
</feature>
<proteinExistence type="predicted"/>
<evidence type="ECO:0000259" key="2">
    <source>
        <dbReference type="Pfam" id="PF02311"/>
    </source>
</evidence>
<protein>
    <submittedName>
        <fullName evidence="3">AraC family ligand binding domain-containing protein</fullName>
    </submittedName>
</protein>
<accession>A0ABV8CRQ5</accession>
<dbReference type="SUPFAM" id="SSF51182">
    <property type="entry name" value="RmlC-like cupins"/>
    <property type="match status" value="1"/>
</dbReference>
<evidence type="ECO:0000256" key="1">
    <source>
        <dbReference type="ARBA" id="ARBA00023125"/>
    </source>
</evidence>